<evidence type="ECO:0000256" key="1">
    <source>
        <dbReference type="SAM" id="MobiDB-lite"/>
    </source>
</evidence>
<reference evidence="2" key="2">
    <citation type="submission" date="2023-02" db="EMBL/GenBank/DDBJ databases">
        <authorList>
            <person name="Swenson N.G."/>
            <person name="Wegrzyn J.L."/>
            <person name="Mcevoy S.L."/>
        </authorList>
    </citation>
    <scope>NUCLEOTIDE SEQUENCE</scope>
    <source>
        <strain evidence="2">91603</strain>
        <tissue evidence="2">Leaf</tissue>
    </source>
</reference>
<sequence length="153" mass="17232">MSSQLPVAEQLSECLSKQMAMLSIESPLKKQNVKKELFDTIGIPYDASFSSPVVTKVDDPSSMKKLSLSSDSTAKHQSRRHQSSGMKSYDPETARRRRDSLDRHLSVLSQTGEKNETLDSTVTQEDEMEEEAPETSHVTELSLGRNWVKPQYQ</sequence>
<dbReference type="InterPro" id="IPR044694">
    <property type="entry name" value="NUP214"/>
</dbReference>
<accession>A0AAD5NJY3</accession>
<dbReference type="PANTHER" id="PTHR34418:SF3">
    <property type="entry name" value="NUCLEAR PORE COMPLEX PROTEIN NUP214"/>
    <property type="match status" value="1"/>
</dbReference>
<feature type="compositionally biased region" description="Basic and acidic residues" evidence="1">
    <location>
        <begin position="89"/>
        <end position="105"/>
    </location>
</feature>
<dbReference type="GO" id="GO:0017056">
    <property type="term" value="F:structural constituent of nuclear pore"/>
    <property type="evidence" value="ECO:0007669"/>
    <property type="project" value="InterPro"/>
</dbReference>
<evidence type="ECO:0000313" key="2">
    <source>
        <dbReference type="EMBL" id="KAI9165226.1"/>
    </source>
</evidence>
<dbReference type="AlphaFoldDB" id="A0AAD5NJY3"/>
<feature type="compositionally biased region" description="Low complexity" evidence="1">
    <location>
        <begin position="63"/>
        <end position="72"/>
    </location>
</feature>
<feature type="compositionally biased region" description="Acidic residues" evidence="1">
    <location>
        <begin position="124"/>
        <end position="133"/>
    </location>
</feature>
<reference evidence="2" key="1">
    <citation type="journal article" date="2022" name="Plant J.">
        <title>Strategies of tolerance reflected in two North American maple genomes.</title>
        <authorList>
            <person name="McEvoy S.L."/>
            <person name="Sezen U.U."/>
            <person name="Trouern-Trend A."/>
            <person name="McMahon S.M."/>
            <person name="Schaberg P.G."/>
            <person name="Yang J."/>
            <person name="Wegrzyn J.L."/>
            <person name="Swenson N.G."/>
        </authorList>
    </citation>
    <scope>NUCLEOTIDE SEQUENCE</scope>
    <source>
        <strain evidence="2">91603</strain>
    </source>
</reference>
<name>A0AAD5NJY3_ACENE</name>
<proteinExistence type="predicted"/>
<gene>
    <name evidence="2" type="ORF">LWI28_009959</name>
</gene>
<protein>
    <submittedName>
        <fullName evidence="2">Uncharacterized protein</fullName>
    </submittedName>
</protein>
<feature type="region of interest" description="Disordered" evidence="1">
    <location>
        <begin position="45"/>
        <end position="153"/>
    </location>
</feature>
<comment type="caution">
    <text evidence="2">The sequence shown here is derived from an EMBL/GenBank/DDBJ whole genome shotgun (WGS) entry which is preliminary data.</text>
</comment>
<organism evidence="2 3">
    <name type="scientific">Acer negundo</name>
    <name type="common">Box elder</name>
    <dbReference type="NCBI Taxonomy" id="4023"/>
    <lineage>
        <taxon>Eukaryota</taxon>
        <taxon>Viridiplantae</taxon>
        <taxon>Streptophyta</taxon>
        <taxon>Embryophyta</taxon>
        <taxon>Tracheophyta</taxon>
        <taxon>Spermatophyta</taxon>
        <taxon>Magnoliopsida</taxon>
        <taxon>eudicotyledons</taxon>
        <taxon>Gunneridae</taxon>
        <taxon>Pentapetalae</taxon>
        <taxon>rosids</taxon>
        <taxon>malvids</taxon>
        <taxon>Sapindales</taxon>
        <taxon>Sapindaceae</taxon>
        <taxon>Hippocastanoideae</taxon>
        <taxon>Acereae</taxon>
        <taxon>Acer</taxon>
    </lineage>
</organism>
<dbReference type="GO" id="GO:0006405">
    <property type="term" value="P:RNA export from nucleus"/>
    <property type="evidence" value="ECO:0007669"/>
    <property type="project" value="InterPro"/>
</dbReference>
<evidence type="ECO:0000313" key="3">
    <source>
        <dbReference type="Proteomes" id="UP001064489"/>
    </source>
</evidence>
<keyword evidence="3" id="KW-1185">Reference proteome</keyword>
<dbReference type="PANTHER" id="PTHR34418">
    <property type="entry name" value="NUCLEAR PORE COMPLEX PROTEIN NUP214 ISOFORM X1"/>
    <property type="match status" value="1"/>
</dbReference>
<dbReference type="EMBL" id="JAJSOW010000105">
    <property type="protein sequence ID" value="KAI9165226.1"/>
    <property type="molecule type" value="Genomic_DNA"/>
</dbReference>
<dbReference type="Proteomes" id="UP001064489">
    <property type="component" value="Chromosome 10"/>
</dbReference>